<evidence type="ECO:0000313" key="4">
    <source>
        <dbReference type="Proteomes" id="UP000444174"/>
    </source>
</evidence>
<evidence type="ECO:0000256" key="2">
    <source>
        <dbReference type="ARBA" id="ARBA00022679"/>
    </source>
</evidence>
<dbReference type="PANTHER" id="PTHR34136:SF1">
    <property type="entry name" value="UDP-N-ACETYL-D-MANNOSAMINURONIC ACID TRANSFERASE"/>
    <property type="match status" value="1"/>
</dbReference>
<dbReference type="InterPro" id="IPR004629">
    <property type="entry name" value="WecG_TagA_CpsF"/>
</dbReference>
<evidence type="ECO:0000256" key="1">
    <source>
        <dbReference type="ARBA" id="ARBA00022676"/>
    </source>
</evidence>
<dbReference type="PANTHER" id="PTHR34136">
    <property type="match status" value="1"/>
</dbReference>
<dbReference type="EMBL" id="WIBF01000007">
    <property type="protein sequence ID" value="MQQ09277.1"/>
    <property type="molecule type" value="Genomic_DNA"/>
</dbReference>
<dbReference type="NCBIfam" id="TIGR00696">
    <property type="entry name" value="wecG_tagA_cpsF"/>
    <property type="match status" value="1"/>
</dbReference>
<dbReference type="Pfam" id="PF03808">
    <property type="entry name" value="Glyco_tran_WecG"/>
    <property type="match status" value="1"/>
</dbReference>
<comment type="caution">
    <text evidence="3">The sequence shown here is derived from an EMBL/GenBank/DDBJ whole genome shotgun (WGS) entry which is preliminary data.</text>
</comment>
<protein>
    <submittedName>
        <fullName evidence="3">WecB/TagA/CpsF family glycosyltransferase</fullName>
    </submittedName>
</protein>
<dbReference type="GO" id="GO:0016758">
    <property type="term" value="F:hexosyltransferase activity"/>
    <property type="evidence" value="ECO:0007669"/>
    <property type="project" value="TreeGrafter"/>
</dbReference>
<gene>
    <name evidence="3" type="ORF">GFB49_12490</name>
</gene>
<sequence>MHSWQVDYFLISCYGLNEACSGLQHGFCCGHDGGLGLKFRFGEQFIRVNVETRESLREQVLQRLHARQGFALATINLDHLVKMSSCGKFLKAYQQQDMVVADGRPIVWLSKLAGRPVSLMPGSDMVDPLCHWAAEARAPVALVGSSTAALEDATAALQAKVPGLDVAWSYAPGKLDPEGEEAAWILQTLQEKGIGLCFLALGAPKQERMAERGRQLAPSVGFASVGAGLDFLGGHQRRAPKWVRDLALEWLWRALSSPLRLGPRYLKCLAILPRQIVDAVRLRFQQPHLYSKISRR</sequence>
<dbReference type="CDD" id="cd06533">
    <property type="entry name" value="Glyco_transf_WecG_TagA"/>
    <property type="match status" value="1"/>
</dbReference>
<proteinExistence type="predicted"/>
<keyword evidence="1" id="KW-0328">Glycosyltransferase</keyword>
<dbReference type="AlphaFoldDB" id="A0A843YKR2"/>
<name>A0A843YKR2_9RHOB</name>
<accession>A0A843YKR2</accession>
<evidence type="ECO:0000313" key="3">
    <source>
        <dbReference type="EMBL" id="MQQ09277.1"/>
    </source>
</evidence>
<dbReference type="Proteomes" id="UP000444174">
    <property type="component" value="Unassembled WGS sequence"/>
</dbReference>
<reference evidence="3 4" key="1">
    <citation type="submission" date="2019-10" db="EMBL/GenBank/DDBJ databases">
        <title>Epibacterium sp. nov., isolated from seawater.</title>
        <authorList>
            <person name="Zhang X."/>
            <person name="Li N."/>
        </authorList>
    </citation>
    <scope>NUCLEOTIDE SEQUENCE [LARGE SCALE GENOMIC DNA]</scope>
    <source>
        <strain evidence="3 4">SM1979</strain>
    </source>
</reference>
<organism evidence="3 4">
    <name type="scientific">Tritonibacter litoralis</name>
    <dbReference type="NCBI Taxonomy" id="2662264"/>
    <lineage>
        <taxon>Bacteria</taxon>
        <taxon>Pseudomonadati</taxon>
        <taxon>Pseudomonadota</taxon>
        <taxon>Alphaproteobacteria</taxon>
        <taxon>Rhodobacterales</taxon>
        <taxon>Paracoccaceae</taxon>
        <taxon>Tritonibacter</taxon>
    </lineage>
</organism>
<keyword evidence="4" id="KW-1185">Reference proteome</keyword>
<keyword evidence="2 3" id="KW-0808">Transferase</keyword>